<organism evidence="1 2">
    <name type="scientific">Paenibacillus aurantiacus</name>
    <dbReference type="NCBI Taxonomy" id="1936118"/>
    <lineage>
        <taxon>Bacteria</taxon>
        <taxon>Bacillati</taxon>
        <taxon>Bacillota</taxon>
        <taxon>Bacilli</taxon>
        <taxon>Bacillales</taxon>
        <taxon>Paenibacillaceae</taxon>
        <taxon>Paenibacillus</taxon>
    </lineage>
</organism>
<comment type="caution">
    <text evidence="1">The sequence shown here is derived from an EMBL/GenBank/DDBJ whole genome shotgun (WGS) entry which is preliminary data.</text>
</comment>
<gene>
    <name evidence="1" type="ORF">ACFFSY_21620</name>
</gene>
<dbReference type="Proteomes" id="UP001589747">
    <property type="component" value="Unassembled WGS sequence"/>
</dbReference>
<keyword evidence="2" id="KW-1185">Reference proteome</keyword>
<dbReference type="EMBL" id="JBHMDO010000034">
    <property type="protein sequence ID" value="MFB9328541.1"/>
    <property type="molecule type" value="Genomic_DNA"/>
</dbReference>
<proteinExistence type="predicted"/>
<evidence type="ECO:0000313" key="2">
    <source>
        <dbReference type="Proteomes" id="UP001589747"/>
    </source>
</evidence>
<reference evidence="1 2" key="1">
    <citation type="submission" date="2024-09" db="EMBL/GenBank/DDBJ databases">
        <authorList>
            <person name="Sun Q."/>
            <person name="Mori K."/>
        </authorList>
    </citation>
    <scope>NUCLEOTIDE SEQUENCE [LARGE SCALE GENOMIC DNA]</scope>
    <source>
        <strain evidence="1 2">TISTR 2452</strain>
    </source>
</reference>
<protein>
    <submittedName>
        <fullName evidence="1">Uncharacterized protein</fullName>
    </submittedName>
</protein>
<dbReference type="RefSeq" id="WP_377497961.1">
    <property type="nucleotide sequence ID" value="NZ_JBHMDO010000034.1"/>
</dbReference>
<sequence>MEKNELMTINVLLDKAAAYTRLLSEITETKAAGTWRNDRRFKAEHDEMKAVAERLRGHDDANVSMYGFRMQMLIGEFVETDIVCHEKVVHLREVRNQEELLQLAAYRAVEAYRILAEENAAEQHLRQSI</sequence>
<accession>A0ABV5KVC8</accession>
<name>A0ABV5KVC8_9BACL</name>
<evidence type="ECO:0000313" key="1">
    <source>
        <dbReference type="EMBL" id="MFB9328541.1"/>
    </source>
</evidence>